<keyword evidence="9" id="KW-1185">Reference proteome</keyword>
<evidence type="ECO:0000256" key="4">
    <source>
        <dbReference type="ARBA" id="ARBA00022980"/>
    </source>
</evidence>
<dbReference type="GO" id="GO:0003735">
    <property type="term" value="F:structural constituent of ribosome"/>
    <property type="evidence" value="ECO:0007669"/>
    <property type="project" value="InterPro"/>
</dbReference>
<evidence type="ECO:0000256" key="2">
    <source>
        <dbReference type="ARBA" id="ARBA00022730"/>
    </source>
</evidence>
<keyword evidence="5 7" id="KW-0687">Ribonucleoprotein</keyword>
<organism evidence="8 9">
    <name type="scientific">Terriglobus saanensis (strain ATCC BAA-1853 / DSM 23119 / SP1PR4)</name>
    <dbReference type="NCBI Taxonomy" id="401053"/>
    <lineage>
        <taxon>Bacteria</taxon>
        <taxon>Pseudomonadati</taxon>
        <taxon>Acidobacteriota</taxon>
        <taxon>Terriglobia</taxon>
        <taxon>Terriglobales</taxon>
        <taxon>Acidobacteriaceae</taxon>
        <taxon>Terriglobus</taxon>
    </lineage>
</organism>
<evidence type="ECO:0000256" key="6">
    <source>
        <dbReference type="ARBA" id="ARBA00035197"/>
    </source>
</evidence>
<dbReference type="InterPro" id="IPR005484">
    <property type="entry name" value="Ribosomal_uL18_bac/plant/anim"/>
</dbReference>
<dbReference type="HAMAP" id="MF_01337_B">
    <property type="entry name" value="Ribosomal_uL18_B"/>
    <property type="match status" value="1"/>
</dbReference>
<gene>
    <name evidence="7" type="primary">rplR</name>
    <name evidence="8" type="ordered locus">AciPR4_3220</name>
</gene>
<comment type="subunit">
    <text evidence="7">Part of the 50S ribosomal subunit; part of the 5S rRNA/L5/L18/L25 subcomplex. Contacts the 5S and 23S rRNAs.</text>
</comment>
<dbReference type="HOGENOM" id="CLU_098841_0_1_0"/>
<proteinExistence type="inferred from homology"/>
<reference evidence="8 9" key="1">
    <citation type="journal article" date="2012" name="Stand. Genomic Sci.">
        <title>Complete genome sequence of Terriglobus saanensis type strain SP1PR4(T), an Acidobacteria from tundra soil.</title>
        <authorList>
            <person name="Rawat S.R."/>
            <person name="Mannisto M.K."/>
            <person name="Starovoytov V."/>
            <person name="Goodwin L."/>
            <person name="Nolan M."/>
            <person name="Hauser L."/>
            <person name="Land M."/>
            <person name="Davenport K.W."/>
            <person name="Woyke T."/>
            <person name="Haggblom M.M."/>
        </authorList>
    </citation>
    <scope>NUCLEOTIDE SEQUENCE</scope>
    <source>
        <strain evidence="9">ATCC BAA-1853 / DSM 23119 / SP1PR4</strain>
    </source>
</reference>
<dbReference type="Pfam" id="PF00861">
    <property type="entry name" value="Ribosomal_L18p"/>
    <property type="match status" value="1"/>
</dbReference>
<dbReference type="SUPFAM" id="SSF53137">
    <property type="entry name" value="Translational machinery components"/>
    <property type="match status" value="1"/>
</dbReference>
<dbReference type="STRING" id="401053.AciPR4_3220"/>
<evidence type="ECO:0000256" key="3">
    <source>
        <dbReference type="ARBA" id="ARBA00022884"/>
    </source>
</evidence>
<sequence>MLTKIKRNTVRQRVHKRVRAKVSGTEQRPRLNVYRSLNHIYTQLIDDATGATIVAASTIVKKGEEKTSGGNIDAAKAVGKLIAERAQEKGIKKVVFDRGGYLYHGRIKALADAAREAGLEF</sequence>
<dbReference type="CDD" id="cd00432">
    <property type="entry name" value="Ribosomal_L18_L5e"/>
    <property type="match status" value="1"/>
</dbReference>
<dbReference type="GO" id="GO:0008097">
    <property type="term" value="F:5S rRNA binding"/>
    <property type="evidence" value="ECO:0007669"/>
    <property type="project" value="TreeGrafter"/>
</dbReference>
<dbReference type="Proteomes" id="UP000006844">
    <property type="component" value="Chromosome"/>
</dbReference>
<evidence type="ECO:0000313" key="9">
    <source>
        <dbReference type="Proteomes" id="UP000006844"/>
    </source>
</evidence>
<dbReference type="PANTHER" id="PTHR12899:SF3">
    <property type="entry name" value="LARGE RIBOSOMAL SUBUNIT PROTEIN UL18M"/>
    <property type="match status" value="1"/>
</dbReference>
<dbReference type="NCBIfam" id="TIGR00060">
    <property type="entry name" value="L18_bact"/>
    <property type="match status" value="1"/>
</dbReference>
<dbReference type="OrthoDB" id="9810939at2"/>
<dbReference type="PANTHER" id="PTHR12899">
    <property type="entry name" value="39S RIBOSOMAL PROTEIN L18, MITOCHONDRIAL"/>
    <property type="match status" value="1"/>
</dbReference>
<dbReference type="EMBL" id="CP002467">
    <property type="protein sequence ID" value="ADV83976.1"/>
    <property type="molecule type" value="Genomic_DNA"/>
</dbReference>
<evidence type="ECO:0000256" key="7">
    <source>
        <dbReference type="HAMAP-Rule" id="MF_01337"/>
    </source>
</evidence>
<dbReference type="AlphaFoldDB" id="E8V7K2"/>
<evidence type="ECO:0000256" key="5">
    <source>
        <dbReference type="ARBA" id="ARBA00023274"/>
    </source>
</evidence>
<dbReference type="InterPro" id="IPR057268">
    <property type="entry name" value="Ribosomal_L18"/>
</dbReference>
<name>E8V7K2_TERSS</name>
<dbReference type="RefSeq" id="WP_013569707.1">
    <property type="nucleotide sequence ID" value="NC_014963.1"/>
</dbReference>
<evidence type="ECO:0000313" key="8">
    <source>
        <dbReference type="EMBL" id="ADV83976.1"/>
    </source>
</evidence>
<protein>
    <recommendedName>
        <fullName evidence="6 7">Large ribosomal subunit protein uL18</fullName>
    </recommendedName>
</protein>
<keyword evidence="2 7" id="KW-0699">rRNA-binding</keyword>
<keyword evidence="4 7" id="KW-0689">Ribosomal protein</keyword>
<dbReference type="InterPro" id="IPR004389">
    <property type="entry name" value="Ribosomal_uL18_bac-type"/>
</dbReference>
<dbReference type="GO" id="GO:0006412">
    <property type="term" value="P:translation"/>
    <property type="evidence" value="ECO:0007669"/>
    <property type="project" value="UniProtKB-UniRule"/>
</dbReference>
<dbReference type="Gene3D" id="3.30.420.100">
    <property type="match status" value="1"/>
</dbReference>
<dbReference type="eggNOG" id="COG0256">
    <property type="taxonomic scope" value="Bacteria"/>
</dbReference>
<comment type="function">
    <text evidence="7">This is one of the proteins that bind and probably mediate the attachment of the 5S RNA into the large ribosomal subunit, where it forms part of the central protuberance.</text>
</comment>
<evidence type="ECO:0000256" key="1">
    <source>
        <dbReference type="ARBA" id="ARBA00007116"/>
    </source>
</evidence>
<comment type="similarity">
    <text evidence="1 7">Belongs to the universal ribosomal protein uL18 family.</text>
</comment>
<dbReference type="FunFam" id="3.30.420.100:FF:000001">
    <property type="entry name" value="50S ribosomal protein L18"/>
    <property type="match status" value="1"/>
</dbReference>
<accession>E8V7K2</accession>
<keyword evidence="3 7" id="KW-0694">RNA-binding</keyword>
<dbReference type="GO" id="GO:0022625">
    <property type="term" value="C:cytosolic large ribosomal subunit"/>
    <property type="evidence" value="ECO:0007669"/>
    <property type="project" value="TreeGrafter"/>
</dbReference>
<dbReference type="KEGG" id="tsa:AciPR4_3220"/>